<keyword evidence="2" id="KW-1185">Reference proteome</keyword>
<dbReference type="EMBL" id="JYDJ01000642">
    <property type="protein sequence ID" value="KRX34059.1"/>
    <property type="molecule type" value="Genomic_DNA"/>
</dbReference>
<dbReference type="AlphaFoldDB" id="A0A0V0T4X6"/>
<protein>
    <submittedName>
        <fullName evidence="1">Uncharacterized protein</fullName>
    </submittedName>
</protein>
<organism evidence="1 2">
    <name type="scientific">Trichinella murrelli</name>
    <dbReference type="NCBI Taxonomy" id="144512"/>
    <lineage>
        <taxon>Eukaryota</taxon>
        <taxon>Metazoa</taxon>
        <taxon>Ecdysozoa</taxon>
        <taxon>Nematoda</taxon>
        <taxon>Enoplea</taxon>
        <taxon>Dorylaimia</taxon>
        <taxon>Trichinellida</taxon>
        <taxon>Trichinellidae</taxon>
        <taxon>Trichinella</taxon>
    </lineage>
</organism>
<evidence type="ECO:0000313" key="2">
    <source>
        <dbReference type="Proteomes" id="UP000055048"/>
    </source>
</evidence>
<comment type="caution">
    <text evidence="1">The sequence shown here is derived from an EMBL/GenBank/DDBJ whole genome shotgun (WGS) entry which is preliminary data.</text>
</comment>
<gene>
    <name evidence="1" type="ORF">T05_11557</name>
</gene>
<dbReference type="OrthoDB" id="5922735at2759"/>
<dbReference type="Proteomes" id="UP000055048">
    <property type="component" value="Unassembled WGS sequence"/>
</dbReference>
<name>A0A0V0T4X6_9BILA</name>
<evidence type="ECO:0000313" key="1">
    <source>
        <dbReference type="EMBL" id="KRX34059.1"/>
    </source>
</evidence>
<reference evidence="1 2" key="1">
    <citation type="submission" date="2015-01" db="EMBL/GenBank/DDBJ databases">
        <title>Evolution of Trichinella species and genotypes.</title>
        <authorList>
            <person name="Korhonen P.K."/>
            <person name="Edoardo P."/>
            <person name="Giuseppe L.R."/>
            <person name="Gasser R.B."/>
        </authorList>
    </citation>
    <scope>NUCLEOTIDE SEQUENCE [LARGE SCALE GENOMIC DNA]</scope>
    <source>
        <strain evidence="1">ISS417</strain>
    </source>
</reference>
<sequence>MTQFIDSNLCCPDVVSYEVLDIEDGLQSFHSCPMGFCSTVGMKSSATLVANLTLKGTSAFPGEQKVMDAISKKDQVDSPFH</sequence>
<proteinExistence type="predicted"/>
<accession>A0A0V0T4X6</accession>